<dbReference type="EMBL" id="CP063407">
    <property type="protein sequence ID" value="QSZ33082.1"/>
    <property type="molecule type" value="Genomic_DNA"/>
</dbReference>
<name>A0A8A3PD35_9HELO</name>
<feature type="region of interest" description="Disordered" evidence="1">
    <location>
        <begin position="402"/>
        <end position="427"/>
    </location>
</feature>
<protein>
    <submittedName>
        <fullName evidence="2">Uncharacterized protein</fullName>
    </submittedName>
</protein>
<accession>A0A8A3PD35</accession>
<feature type="region of interest" description="Disordered" evidence="1">
    <location>
        <begin position="330"/>
        <end position="350"/>
    </location>
</feature>
<feature type="compositionally biased region" description="Polar residues" evidence="1">
    <location>
        <begin position="120"/>
        <end position="140"/>
    </location>
</feature>
<reference evidence="2" key="1">
    <citation type="submission" date="2020-10" db="EMBL/GenBank/DDBJ databases">
        <title>Genome Sequence of Monilinia vaccinii-corymbosi Sheds Light on Mummy Berry Disease Infection of Blueberry and Mating Type.</title>
        <authorList>
            <person name="Yow A.G."/>
            <person name="Zhang Y."/>
            <person name="Bansal K."/>
            <person name="Eacker S.M."/>
            <person name="Sullivan S."/>
            <person name="Liachko I."/>
            <person name="Cubeta M.A."/>
            <person name="Rollins J.A."/>
            <person name="Ashrafi H."/>
        </authorList>
    </citation>
    <scope>NUCLEOTIDE SEQUENCE</scope>
    <source>
        <strain evidence="2">RL-1</strain>
    </source>
</reference>
<feature type="region of interest" description="Disordered" evidence="1">
    <location>
        <begin position="256"/>
        <end position="292"/>
    </location>
</feature>
<feature type="compositionally biased region" description="Pro residues" evidence="1">
    <location>
        <begin position="771"/>
        <end position="789"/>
    </location>
</feature>
<sequence>MSGMGHFDFVANGDKRVIKGGVTVHQDGTEEAKREKKGLGNIPLDAPPNSVDGVNAESADDSYQRISGSAYDAKSDVPRAQSFPMKGKSKKPGVFGSLKKLIIRPKSEQDTAATGGHKSPIQSNCATQGINKSHTVTGSFQGDKKAEGQGEHGSFSVLKDGRRIDNATGYEIITVDGFCQLHFNGVGAGPGAPEPAISNATSAPIDIPQNLRRKEESAEWIARSYIEELPSSPYSGEGEIPSSKHSHYGRKVFTDSHHAHARSDSDTSERWSHDTHPSRSYNMSLEPEFSRPEEELMERVISTSDGGMVNITPHNVDNVLAIWKGSFGTSSSSSSSHIPPRHHALDYPGRSKSIEALPMAISRPARLRELEPQGLTASLPDTPGLEERAVKAHWAQENILGKLPPVPSAPSPLQQTTNLGEPSRPRNILKRNNTTMEAPVRGWGFPNRSHAGDVPHSRHPLANEITLSQTLGTPTPTQTRNRPVLQAIQEPPHETIPGPRYSTIPASPPPSFQPARSEHGHQSPRMWNRKVTPVTKPSSRPNLSAWDQVSPTIDRSSAMTTISQFIPSQDEEVEKEGTAWETSTKVSRQRMGSPNAQNFMRENPVPEVPTIPKIYAKRTSVLPKISRGANGRFSVENIEHGQAELAFSSGDDGVEVGGEILGEEEAPQEVSVALYKNHTIGTWDAALRKSPPEVSPLSSVEDLDDFPSPISLLGERRDGWGEWRDHEKGGENIFWSPEPYQEESDFISDTSPPSYPPTFAPSHRPAAAPTHHPPQPPPQPPPPPFPTSRPPLNQARLFQHQPPPRSPTLPHSQQAPPRISTFDPTIPVTRPLHIRKKKIIRPQDSFHSVEEDARAIQRREGFMGGRV</sequence>
<feature type="region of interest" description="Disordered" evidence="1">
    <location>
        <begin position="107"/>
        <end position="154"/>
    </location>
</feature>
<dbReference type="OrthoDB" id="3544618at2759"/>
<evidence type="ECO:0000256" key="1">
    <source>
        <dbReference type="SAM" id="MobiDB-lite"/>
    </source>
</evidence>
<proteinExistence type="predicted"/>
<feature type="region of interest" description="Disordered" evidence="1">
    <location>
        <begin position="569"/>
        <end position="605"/>
    </location>
</feature>
<feature type="compositionally biased region" description="Low complexity" evidence="1">
    <location>
        <begin position="760"/>
        <end position="770"/>
    </location>
</feature>
<feature type="region of interest" description="Disordered" evidence="1">
    <location>
        <begin position="22"/>
        <end position="91"/>
    </location>
</feature>
<dbReference type="Proteomes" id="UP000672032">
    <property type="component" value="Chromosome 3"/>
</dbReference>
<feature type="compositionally biased region" description="Polar residues" evidence="1">
    <location>
        <begin position="411"/>
        <end position="420"/>
    </location>
</feature>
<feature type="compositionally biased region" description="Basic and acidic residues" evidence="1">
    <location>
        <begin position="27"/>
        <end position="38"/>
    </location>
</feature>
<feature type="compositionally biased region" description="Basic and acidic residues" evidence="1">
    <location>
        <begin position="256"/>
        <end position="277"/>
    </location>
</feature>
<gene>
    <name evidence="2" type="ORF">DSL72_002667</name>
</gene>
<dbReference type="AlphaFoldDB" id="A0A8A3PD35"/>
<evidence type="ECO:0000313" key="3">
    <source>
        <dbReference type="Proteomes" id="UP000672032"/>
    </source>
</evidence>
<feature type="compositionally biased region" description="Basic and acidic residues" evidence="1">
    <location>
        <begin position="721"/>
        <end position="730"/>
    </location>
</feature>
<feature type="compositionally biased region" description="Polar residues" evidence="1">
    <location>
        <begin position="580"/>
        <end position="600"/>
    </location>
</feature>
<evidence type="ECO:0000313" key="2">
    <source>
        <dbReference type="EMBL" id="QSZ33082.1"/>
    </source>
</evidence>
<organism evidence="2 3">
    <name type="scientific">Monilinia vaccinii-corymbosi</name>
    <dbReference type="NCBI Taxonomy" id="61207"/>
    <lineage>
        <taxon>Eukaryota</taxon>
        <taxon>Fungi</taxon>
        <taxon>Dikarya</taxon>
        <taxon>Ascomycota</taxon>
        <taxon>Pezizomycotina</taxon>
        <taxon>Leotiomycetes</taxon>
        <taxon>Helotiales</taxon>
        <taxon>Sclerotiniaceae</taxon>
        <taxon>Monilinia</taxon>
    </lineage>
</organism>
<keyword evidence="3" id="KW-1185">Reference proteome</keyword>
<feature type="region of interest" description="Disordered" evidence="1">
    <location>
        <begin position="721"/>
        <end position="825"/>
    </location>
</feature>